<organism evidence="1 2">
    <name type="scientific">Alteraurantiacibacter aestuarii</name>
    <dbReference type="NCBI Taxonomy" id="650004"/>
    <lineage>
        <taxon>Bacteria</taxon>
        <taxon>Pseudomonadati</taxon>
        <taxon>Pseudomonadota</taxon>
        <taxon>Alphaproteobacteria</taxon>
        <taxon>Sphingomonadales</taxon>
        <taxon>Erythrobacteraceae</taxon>
        <taxon>Alteraurantiacibacter</taxon>
    </lineage>
</organism>
<dbReference type="OrthoDB" id="9181296at2"/>
<sequence length="72" mass="8087">MKIYAADKSELMQVSKIERKGNDLVLKGKVYGTMPMTATLTPEQAKEAMKLLTPKLILFLLTMPFRKSKAAK</sequence>
<reference evidence="1 2" key="1">
    <citation type="submission" date="2019-12" db="EMBL/GenBank/DDBJ databases">
        <title>Genomic-based taxomic classification of the family Erythrobacteraceae.</title>
        <authorList>
            <person name="Xu L."/>
        </authorList>
    </citation>
    <scope>NUCLEOTIDE SEQUENCE [LARGE SCALE GENOMIC DNA]</scope>
    <source>
        <strain evidence="1 2">JCM 16339</strain>
    </source>
</reference>
<dbReference type="AlphaFoldDB" id="A0A844ZLN4"/>
<name>A0A844ZLN4_9SPHN</name>
<dbReference type="EMBL" id="WTYY01000003">
    <property type="protein sequence ID" value="MXO88493.1"/>
    <property type="molecule type" value="Genomic_DNA"/>
</dbReference>
<accession>A0A844ZLN4</accession>
<gene>
    <name evidence="1" type="ORF">GRI32_07040</name>
</gene>
<protein>
    <submittedName>
        <fullName evidence="1">Uncharacterized protein</fullName>
    </submittedName>
</protein>
<keyword evidence="2" id="KW-1185">Reference proteome</keyword>
<dbReference type="RefSeq" id="WP_160590694.1">
    <property type="nucleotide sequence ID" value="NZ_BAAAFP010000001.1"/>
</dbReference>
<proteinExistence type="predicted"/>
<evidence type="ECO:0000313" key="1">
    <source>
        <dbReference type="EMBL" id="MXO88493.1"/>
    </source>
</evidence>
<dbReference type="Proteomes" id="UP000435243">
    <property type="component" value="Unassembled WGS sequence"/>
</dbReference>
<comment type="caution">
    <text evidence="1">The sequence shown here is derived from an EMBL/GenBank/DDBJ whole genome shotgun (WGS) entry which is preliminary data.</text>
</comment>
<evidence type="ECO:0000313" key="2">
    <source>
        <dbReference type="Proteomes" id="UP000435243"/>
    </source>
</evidence>